<evidence type="ECO:0000256" key="3">
    <source>
        <dbReference type="SAM" id="Phobius"/>
    </source>
</evidence>
<dbReference type="InterPro" id="IPR002121">
    <property type="entry name" value="HRDC_dom"/>
</dbReference>
<keyword evidence="3" id="KW-0812">Transmembrane</keyword>
<dbReference type="GO" id="GO:0000166">
    <property type="term" value="F:nucleotide binding"/>
    <property type="evidence" value="ECO:0007669"/>
    <property type="project" value="InterPro"/>
</dbReference>
<dbReference type="Gene3D" id="3.30.420.10">
    <property type="entry name" value="Ribonuclease H-like superfamily/Ribonuclease H"/>
    <property type="match status" value="1"/>
</dbReference>
<dbReference type="GO" id="GO:0071037">
    <property type="term" value="P:nuclear polyadenylation-dependent snRNA catabolic process"/>
    <property type="evidence" value="ECO:0007669"/>
    <property type="project" value="TreeGrafter"/>
</dbReference>
<dbReference type="GO" id="GO:0000176">
    <property type="term" value="C:nuclear exosome (RNase complex)"/>
    <property type="evidence" value="ECO:0007669"/>
    <property type="project" value="TreeGrafter"/>
</dbReference>
<organism evidence="5 6">
    <name type="scientific">Cylindrotheca closterium</name>
    <dbReference type="NCBI Taxonomy" id="2856"/>
    <lineage>
        <taxon>Eukaryota</taxon>
        <taxon>Sar</taxon>
        <taxon>Stramenopiles</taxon>
        <taxon>Ochrophyta</taxon>
        <taxon>Bacillariophyta</taxon>
        <taxon>Bacillariophyceae</taxon>
        <taxon>Bacillariophycidae</taxon>
        <taxon>Bacillariales</taxon>
        <taxon>Bacillariaceae</taxon>
        <taxon>Cylindrotheca</taxon>
    </lineage>
</organism>
<dbReference type="InterPro" id="IPR012337">
    <property type="entry name" value="RNaseH-like_sf"/>
</dbReference>
<dbReference type="Pfam" id="PF00570">
    <property type="entry name" value="HRDC"/>
    <property type="match status" value="1"/>
</dbReference>
<dbReference type="InterPro" id="IPR010997">
    <property type="entry name" value="HRDC-like_sf"/>
</dbReference>
<protein>
    <recommendedName>
        <fullName evidence="4">HRDC domain-containing protein</fullName>
    </recommendedName>
</protein>
<keyword evidence="3" id="KW-1133">Transmembrane helix</keyword>
<gene>
    <name evidence="5" type="ORF">CYCCA115_LOCUS8163</name>
</gene>
<dbReference type="GO" id="GO:0000175">
    <property type="term" value="F:3'-5'-RNA exonuclease activity"/>
    <property type="evidence" value="ECO:0007669"/>
    <property type="project" value="InterPro"/>
</dbReference>
<dbReference type="Gene3D" id="1.10.150.80">
    <property type="entry name" value="HRDC domain"/>
    <property type="match status" value="1"/>
</dbReference>
<evidence type="ECO:0000256" key="1">
    <source>
        <dbReference type="ARBA" id="ARBA00004123"/>
    </source>
</evidence>
<dbReference type="AlphaFoldDB" id="A0AAD2CTQ1"/>
<feature type="transmembrane region" description="Helical" evidence="3">
    <location>
        <begin position="639"/>
        <end position="659"/>
    </location>
</feature>
<keyword evidence="3" id="KW-0472">Membrane</keyword>
<dbReference type="SUPFAM" id="SSF53098">
    <property type="entry name" value="Ribonuclease H-like"/>
    <property type="match status" value="1"/>
</dbReference>
<dbReference type="SUPFAM" id="SSF47819">
    <property type="entry name" value="HRDC-like"/>
    <property type="match status" value="1"/>
</dbReference>
<dbReference type="GO" id="GO:0071044">
    <property type="term" value="P:histone mRNA catabolic process"/>
    <property type="evidence" value="ECO:0007669"/>
    <property type="project" value="TreeGrafter"/>
</dbReference>
<dbReference type="SMART" id="SM00474">
    <property type="entry name" value="35EXOc"/>
    <property type="match status" value="1"/>
</dbReference>
<dbReference type="InterPro" id="IPR044876">
    <property type="entry name" value="HRDC_dom_sf"/>
</dbReference>
<proteinExistence type="predicted"/>
<dbReference type="GO" id="GO:0071040">
    <property type="term" value="P:nuclear polyadenylation-dependent antisense transcript catabolic process"/>
    <property type="evidence" value="ECO:0007669"/>
    <property type="project" value="TreeGrafter"/>
</dbReference>
<sequence>MGRRKWYKKGRYGKKKMGFSNEARSYGNKNEAFSVKDRKLLIQYLNEYYERCTDLYSGNVFQKSRSRKLQMSDSGDPIVIAGCTFPALDEDALRQPYLALPLLNAKQRKIIHHLCVFANLYHVGVKLSPIESFVAISIFRDGLDYAVQQSECDPKVQFLDLKPWLKRLGESATAATKVGHDAVYKLIDQPGDSLRDGIDELDFEELKDLSLENTVPPRLEDEYWTLVDSPEQIRECVQEIEADNITELAFDLECLYRSKLQLITCLIQLATSSGKEYVIDTLAPGVWESVGELAPIFADPKIVKIGHAIAGMDVQCLQHDFGIFVVNAFDTQEAAKALKLKRLGLAQVCGAYGLKDSVEYEDLKAVYQTCNWTVRPMEENMIIYARYDVHCLILLRKLMMRDLAKEECWDESNPKDSDAEAKAVADTMASMWNDFDEDEDDFGNTISSPDEAAGTAEAVRGDYHDTAVETTERSSNFGAGELRMNAALMQVISRSQEMCAKFSKAKAEKHLKDPDFQSIVVASKTGEIPEWTASQLSLYDRLEEWRMDMAKRQKVMAGFISPLGFLALIAYKRPTTIEALRQVNFQPSEFFEREDLTELFDLVKESRRQDGLRDYDDVGSRTYPELLRRLDRREQLKQIGSVALTMGAAVAAVAAVRALRRR</sequence>
<name>A0AAD2CTQ1_9STRA</name>
<evidence type="ECO:0000313" key="5">
    <source>
        <dbReference type="EMBL" id="CAJ1942872.1"/>
    </source>
</evidence>
<dbReference type="GO" id="GO:0071038">
    <property type="term" value="P:TRAMP-dependent tRNA surveillance pathway"/>
    <property type="evidence" value="ECO:0007669"/>
    <property type="project" value="TreeGrafter"/>
</dbReference>
<keyword evidence="2" id="KW-0539">Nucleus</keyword>
<dbReference type="GO" id="GO:0071051">
    <property type="term" value="P:poly(A)-dependent snoRNA 3'-end processing"/>
    <property type="evidence" value="ECO:0007669"/>
    <property type="project" value="TreeGrafter"/>
</dbReference>
<dbReference type="GO" id="GO:0000467">
    <property type="term" value="P:exonucleolytic trimming to generate mature 3'-end of 5.8S rRNA from tricistronic rRNA transcript (SSU-rRNA, 5.8S rRNA, LSU-rRNA)"/>
    <property type="evidence" value="ECO:0007669"/>
    <property type="project" value="InterPro"/>
</dbReference>
<dbReference type="PANTHER" id="PTHR12124:SF47">
    <property type="entry name" value="EXOSOME COMPONENT 10"/>
    <property type="match status" value="1"/>
</dbReference>
<dbReference type="EMBL" id="CAKOGP040001112">
    <property type="protein sequence ID" value="CAJ1942872.1"/>
    <property type="molecule type" value="Genomic_DNA"/>
</dbReference>
<dbReference type="PROSITE" id="PS50967">
    <property type="entry name" value="HRDC"/>
    <property type="match status" value="1"/>
</dbReference>
<evidence type="ECO:0000313" key="6">
    <source>
        <dbReference type="Proteomes" id="UP001295423"/>
    </source>
</evidence>
<evidence type="ECO:0000256" key="2">
    <source>
        <dbReference type="ARBA" id="ARBA00023242"/>
    </source>
</evidence>
<accession>A0AAD2CTQ1</accession>
<dbReference type="InterPro" id="IPR036397">
    <property type="entry name" value="RNaseH_sf"/>
</dbReference>
<dbReference type="InterPro" id="IPR002562">
    <property type="entry name" value="3'-5'_exonuclease_dom"/>
</dbReference>
<dbReference type="Pfam" id="PF01612">
    <property type="entry name" value="DNA_pol_A_exo1"/>
    <property type="match status" value="1"/>
</dbReference>
<dbReference type="InterPro" id="IPR045092">
    <property type="entry name" value="Rrp6-like"/>
</dbReference>
<dbReference type="GO" id="GO:0071035">
    <property type="term" value="P:nuclear polyadenylation-dependent rRNA catabolic process"/>
    <property type="evidence" value="ECO:0007669"/>
    <property type="project" value="TreeGrafter"/>
</dbReference>
<dbReference type="PANTHER" id="PTHR12124">
    <property type="entry name" value="POLYMYOSITIS/SCLERODERMA AUTOANTIGEN-RELATED"/>
    <property type="match status" value="1"/>
</dbReference>
<feature type="domain" description="HRDC" evidence="4">
    <location>
        <begin position="532"/>
        <end position="613"/>
    </location>
</feature>
<dbReference type="GO" id="GO:0003727">
    <property type="term" value="F:single-stranded RNA binding"/>
    <property type="evidence" value="ECO:0007669"/>
    <property type="project" value="TreeGrafter"/>
</dbReference>
<keyword evidence="6" id="KW-1185">Reference proteome</keyword>
<dbReference type="GO" id="GO:0005730">
    <property type="term" value="C:nucleolus"/>
    <property type="evidence" value="ECO:0007669"/>
    <property type="project" value="TreeGrafter"/>
</dbReference>
<evidence type="ECO:0000259" key="4">
    <source>
        <dbReference type="PROSITE" id="PS50967"/>
    </source>
</evidence>
<comment type="subcellular location">
    <subcellularLocation>
        <location evidence="1">Nucleus</location>
    </subcellularLocation>
</comment>
<comment type="caution">
    <text evidence="5">The sequence shown here is derived from an EMBL/GenBank/DDBJ whole genome shotgun (WGS) entry which is preliminary data.</text>
</comment>
<dbReference type="GO" id="GO:0071039">
    <property type="term" value="P:nuclear polyadenylation-dependent CUT catabolic process"/>
    <property type="evidence" value="ECO:0007669"/>
    <property type="project" value="TreeGrafter"/>
</dbReference>
<dbReference type="GO" id="GO:0071036">
    <property type="term" value="P:nuclear polyadenylation-dependent snoRNA catabolic process"/>
    <property type="evidence" value="ECO:0007669"/>
    <property type="project" value="TreeGrafter"/>
</dbReference>
<dbReference type="Proteomes" id="UP001295423">
    <property type="component" value="Unassembled WGS sequence"/>
</dbReference>
<reference evidence="5" key="1">
    <citation type="submission" date="2023-08" db="EMBL/GenBank/DDBJ databases">
        <authorList>
            <person name="Audoor S."/>
            <person name="Bilcke G."/>
        </authorList>
    </citation>
    <scope>NUCLEOTIDE SEQUENCE</scope>
</reference>